<keyword evidence="3" id="KW-1185">Reference proteome</keyword>
<sequence length="186" mass="20917">MRGYKLLILTVALLKATLAVGVAYLYWAGYIQFSFSGPTPALAKNESSSAAVLPPGMECNQKLFEDLRLKRLELEEREKELRLKKEELRLLRDQVDKRLAALAELEQEIDGKLKELKAIKDERFRLLVKIYSNMKPKKAAPLLSKLDVDTLTKLFQAMPTDQVSKILAAMDQEVAAKVSAKLSGQP</sequence>
<dbReference type="SUPFAM" id="SSF158791">
    <property type="entry name" value="MgtE N-terminal domain-like"/>
    <property type="match status" value="1"/>
</dbReference>
<organism evidence="2 3">
    <name type="scientific">Thermosulfuriphilus ammonigenes</name>
    <dbReference type="NCBI Taxonomy" id="1936021"/>
    <lineage>
        <taxon>Bacteria</taxon>
        <taxon>Pseudomonadati</taxon>
        <taxon>Thermodesulfobacteriota</taxon>
        <taxon>Thermodesulfobacteria</taxon>
        <taxon>Thermodesulfobacteriales</taxon>
        <taxon>Thermodesulfobacteriaceae</taxon>
        <taxon>Thermosulfuriphilus</taxon>
    </lineage>
</organism>
<evidence type="ECO:0000313" key="2">
    <source>
        <dbReference type="EMBL" id="QIJ72641.1"/>
    </source>
</evidence>
<dbReference type="Proteomes" id="UP000502179">
    <property type="component" value="Chromosome"/>
</dbReference>
<dbReference type="InterPro" id="IPR006668">
    <property type="entry name" value="Mg_transptr_MgtE_intracell_dom"/>
</dbReference>
<gene>
    <name evidence="2" type="ORF">G4V39_10305</name>
</gene>
<evidence type="ECO:0000313" key="3">
    <source>
        <dbReference type="Proteomes" id="UP000502179"/>
    </source>
</evidence>
<dbReference type="RefSeq" id="WP_166032857.1">
    <property type="nucleotide sequence ID" value="NZ_CP048877.1"/>
</dbReference>
<feature type="domain" description="Magnesium transporter MgtE intracellular" evidence="1">
    <location>
        <begin position="127"/>
        <end position="180"/>
    </location>
</feature>
<name>A0A6G7PYP3_9BACT</name>
<reference evidence="2 3" key="1">
    <citation type="submission" date="2020-02" db="EMBL/GenBank/DDBJ databases">
        <title>Genome analysis of Thermosulfuriphilus ammonigenes ST65T, an anaerobic thermophilic chemolithoautotrophic bacterium isolated from a deep-sea hydrothermal vent.</title>
        <authorList>
            <person name="Slobodkina G."/>
            <person name="Allioux M."/>
            <person name="Merkel A."/>
            <person name="Alain K."/>
            <person name="Jebbar M."/>
            <person name="Slobodkin A."/>
        </authorList>
    </citation>
    <scope>NUCLEOTIDE SEQUENCE [LARGE SCALE GENOMIC DNA]</scope>
    <source>
        <strain evidence="2 3">ST65</strain>
    </source>
</reference>
<evidence type="ECO:0000259" key="1">
    <source>
        <dbReference type="Pfam" id="PF03448"/>
    </source>
</evidence>
<dbReference type="KEGG" id="tav:G4V39_10305"/>
<dbReference type="Pfam" id="PF03448">
    <property type="entry name" value="MgtE_N"/>
    <property type="match status" value="1"/>
</dbReference>
<dbReference type="AlphaFoldDB" id="A0A6G7PYP3"/>
<accession>A0A6G7PYP3</accession>
<proteinExistence type="predicted"/>
<dbReference type="EMBL" id="CP048877">
    <property type="protein sequence ID" value="QIJ72641.1"/>
    <property type="molecule type" value="Genomic_DNA"/>
</dbReference>
<protein>
    <recommendedName>
        <fullName evidence="1">Magnesium transporter MgtE intracellular domain-containing protein</fullName>
    </recommendedName>
</protein>
<dbReference type="Gene3D" id="1.25.60.10">
    <property type="entry name" value="MgtE N-terminal domain-like"/>
    <property type="match status" value="1"/>
</dbReference>
<dbReference type="InterPro" id="IPR038076">
    <property type="entry name" value="MgtE_N_sf"/>
</dbReference>